<dbReference type="SMART" id="SM00420">
    <property type="entry name" value="HTH_DEOR"/>
    <property type="match status" value="1"/>
</dbReference>
<evidence type="ECO:0000256" key="1">
    <source>
        <dbReference type="ARBA" id="ARBA00023015"/>
    </source>
</evidence>
<dbReference type="InterPro" id="IPR001034">
    <property type="entry name" value="DeoR_HTH"/>
</dbReference>
<dbReference type="PANTHER" id="PTHR30146:SF155">
    <property type="entry name" value="ALANINE RACEMASE"/>
    <property type="match status" value="1"/>
</dbReference>
<keyword evidence="2 5" id="KW-0238">DNA-binding</keyword>
<dbReference type="InterPro" id="IPR046335">
    <property type="entry name" value="LacI/GalR-like_sensor"/>
</dbReference>
<dbReference type="Gene3D" id="1.10.10.10">
    <property type="entry name" value="Winged helix-like DNA-binding domain superfamily/Winged helix DNA-binding domain"/>
    <property type="match status" value="1"/>
</dbReference>
<dbReference type="Pfam" id="PF13377">
    <property type="entry name" value="Peripla_BP_3"/>
    <property type="match status" value="1"/>
</dbReference>
<proteinExistence type="predicted"/>
<dbReference type="EMBL" id="FZOF01000003">
    <property type="protein sequence ID" value="SNS10938.1"/>
    <property type="molecule type" value="Genomic_DNA"/>
</dbReference>
<dbReference type="InterPro" id="IPR036388">
    <property type="entry name" value="WH-like_DNA-bd_sf"/>
</dbReference>
<sequence length="363" mass="37620">MRLHVDQRHERVLELVRQRGTLRVSDLADELGVSTVTVRRDVETLAEQGRLRRVHGSVLGPAAGGVREPALAGARDAEGLVVGMVVPTLDYSFGEIVQGAREALEARGGRLVLGLSGYVAEGDEEQAGRLVASGVDGLLLTPGWTPAPGCGARIAERAVPLVLVERLAPPGSQAAELDRVRTDSAQGAAMAVRHLAALGHGSVALVLQETAHAGQLRSGYAAAVEALGLAPAPGSPYTAPPELPEAERVDVTVRHVRGLVEEHGVHAVLMHGDELAVMVVSRLKALGLRVPEDLAVVVHDDQAAGLADPPLTAVAAPKRAVGEAAVALLLERVAAGGASSPRRHVDLLPSLRVRSSCGAAYGA</sequence>
<dbReference type="Proteomes" id="UP000198280">
    <property type="component" value="Unassembled WGS sequence"/>
</dbReference>
<dbReference type="Gene3D" id="3.40.50.2300">
    <property type="match status" value="2"/>
</dbReference>
<dbReference type="SUPFAM" id="SSF46785">
    <property type="entry name" value="Winged helix' DNA-binding domain"/>
    <property type="match status" value="1"/>
</dbReference>
<reference evidence="5 6" key="1">
    <citation type="submission" date="2017-06" db="EMBL/GenBank/DDBJ databases">
        <authorList>
            <person name="Kim H.J."/>
            <person name="Triplett B.A."/>
        </authorList>
    </citation>
    <scope>NUCLEOTIDE SEQUENCE [LARGE SCALE GENOMIC DNA]</scope>
    <source>
        <strain evidence="5 6">CGMCC 4.1858</strain>
    </source>
</reference>
<keyword evidence="3" id="KW-0804">Transcription</keyword>
<dbReference type="GO" id="GO:0003700">
    <property type="term" value="F:DNA-binding transcription factor activity"/>
    <property type="evidence" value="ECO:0007669"/>
    <property type="project" value="InterPro"/>
</dbReference>
<evidence type="ECO:0000256" key="3">
    <source>
        <dbReference type="ARBA" id="ARBA00023163"/>
    </source>
</evidence>
<keyword evidence="6" id="KW-1185">Reference proteome</keyword>
<gene>
    <name evidence="5" type="ORF">SAMN05216252_103171</name>
</gene>
<protein>
    <submittedName>
        <fullName evidence="5">DNA-binding transcriptional regulator, LacI/PurR family</fullName>
    </submittedName>
</protein>
<keyword evidence="1" id="KW-0805">Transcription regulation</keyword>
<dbReference type="GO" id="GO:0000976">
    <property type="term" value="F:transcription cis-regulatory region binding"/>
    <property type="evidence" value="ECO:0007669"/>
    <property type="project" value="TreeGrafter"/>
</dbReference>
<feature type="domain" description="HTH deoR-type" evidence="4">
    <location>
        <begin position="5"/>
        <end position="60"/>
    </location>
</feature>
<accession>A0A239BU38</accession>
<organism evidence="5 6">
    <name type="scientific">Actinacidiphila glaucinigra</name>
    <dbReference type="NCBI Taxonomy" id="235986"/>
    <lineage>
        <taxon>Bacteria</taxon>
        <taxon>Bacillati</taxon>
        <taxon>Actinomycetota</taxon>
        <taxon>Actinomycetes</taxon>
        <taxon>Kitasatosporales</taxon>
        <taxon>Streptomycetaceae</taxon>
        <taxon>Actinacidiphila</taxon>
    </lineage>
</organism>
<dbReference type="InterPro" id="IPR036390">
    <property type="entry name" value="WH_DNA-bd_sf"/>
</dbReference>
<dbReference type="SUPFAM" id="SSF53822">
    <property type="entry name" value="Periplasmic binding protein-like I"/>
    <property type="match status" value="1"/>
</dbReference>
<dbReference type="PRINTS" id="PR00037">
    <property type="entry name" value="HTHLACR"/>
</dbReference>
<evidence type="ECO:0000313" key="6">
    <source>
        <dbReference type="Proteomes" id="UP000198280"/>
    </source>
</evidence>
<evidence type="ECO:0000259" key="4">
    <source>
        <dbReference type="PROSITE" id="PS51000"/>
    </source>
</evidence>
<dbReference type="InterPro" id="IPR018356">
    <property type="entry name" value="Tscrpt_reg_HTH_DeoR_CS"/>
</dbReference>
<dbReference type="PROSITE" id="PS00894">
    <property type="entry name" value="HTH_DEOR_1"/>
    <property type="match status" value="1"/>
</dbReference>
<dbReference type="PANTHER" id="PTHR30146">
    <property type="entry name" value="LACI-RELATED TRANSCRIPTIONAL REPRESSOR"/>
    <property type="match status" value="1"/>
</dbReference>
<evidence type="ECO:0000256" key="2">
    <source>
        <dbReference type="ARBA" id="ARBA00023125"/>
    </source>
</evidence>
<dbReference type="AlphaFoldDB" id="A0A239BU38"/>
<dbReference type="OrthoDB" id="3252280at2"/>
<dbReference type="Pfam" id="PF08220">
    <property type="entry name" value="HTH_DeoR"/>
    <property type="match status" value="1"/>
</dbReference>
<dbReference type="InterPro" id="IPR028082">
    <property type="entry name" value="Peripla_BP_I"/>
</dbReference>
<evidence type="ECO:0000313" key="5">
    <source>
        <dbReference type="EMBL" id="SNS10938.1"/>
    </source>
</evidence>
<dbReference type="PROSITE" id="PS51000">
    <property type="entry name" value="HTH_DEOR_2"/>
    <property type="match status" value="1"/>
</dbReference>
<dbReference type="RefSeq" id="WP_089223120.1">
    <property type="nucleotide sequence ID" value="NZ_FZOF01000003.1"/>
</dbReference>
<name>A0A239BU38_9ACTN</name>